<name>J3YS13_9ENTR</name>
<dbReference type="SMART" id="SM00749">
    <property type="entry name" value="BON"/>
    <property type="match status" value="2"/>
</dbReference>
<dbReference type="PANTHER" id="PTHR34606">
    <property type="entry name" value="BON DOMAIN-CONTAINING PROTEIN"/>
    <property type="match status" value="1"/>
</dbReference>
<evidence type="ECO:0000259" key="3">
    <source>
        <dbReference type="PROSITE" id="PS50914"/>
    </source>
</evidence>
<dbReference type="InterPro" id="IPR007055">
    <property type="entry name" value="BON_dom"/>
</dbReference>
<dbReference type="NCBIfam" id="NF008247">
    <property type="entry name" value="PRK11023.1"/>
    <property type="match status" value="1"/>
</dbReference>
<dbReference type="Pfam" id="PF04972">
    <property type="entry name" value="BON"/>
    <property type="match status" value="2"/>
</dbReference>
<dbReference type="PROSITE" id="PS51257">
    <property type="entry name" value="PROKAR_LIPOPROTEIN"/>
    <property type="match status" value="1"/>
</dbReference>
<evidence type="ECO:0000313" key="5">
    <source>
        <dbReference type="Proteomes" id="UP000003936"/>
    </source>
</evidence>
<dbReference type="RefSeq" id="WP_014888201.1">
    <property type="nucleotide sequence ID" value="NC_018419.1"/>
</dbReference>
<dbReference type="Proteomes" id="UP000003936">
    <property type="component" value="Chromosome"/>
</dbReference>
<dbReference type="STRING" id="1199245.A359_05110"/>
<dbReference type="InterPro" id="IPR014004">
    <property type="entry name" value="Transpt-assoc_nodulatn_dom_bac"/>
</dbReference>
<keyword evidence="4" id="KW-0449">Lipoprotein</keyword>
<feature type="domain" description="BON" evidence="3">
    <location>
        <begin position="46"/>
        <end position="115"/>
    </location>
</feature>
<evidence type="ECO:0000256" key="1">
    <source>
        <dbReference type="ARBA" id="ARBA00022729"/>
    </source>
</evidence>
<dbReference type="EMBL" id="CP003546">
    <property type="protein sequence ID" value="AFP84903.1"/>
    <property type="molecule type" value="Genomic_DNA"/>
</dbReference>
<keyword evidence="1 2" id="KW-0732">Signal</keyword>
<dbReference type="KEGG" id="sect:A359_05110"/>
<organism evidence="4 5">
    <name type="scientific">secondary endosymbiont of Ctenarytaina eucalypti</name>
    <dbReference type="NCBI Taxonomy" id="1199245"/>
    <lineage>
        <taxon>Bacteria</taxon>
        <taxon>Pseudomonadati</taxon>
        <taxon>Pseudomonadota</taxon>
        <taxon>Gammaproteobacteria</taxon>
        <taxon>Enterobacterales</taxon>
        <taxon>Enterobacteriaceae</taxon>
        <taxon>aphid secondary symbionts</taxon>
    </lineage>
</organism>
<dbReference type="InterPro" id="IPR051686">
    <property type="entry name" value="Lipoprotein_DolP"/>
</dbReference>
<feature type="domain" description="BON" evidence="3">
    <location>
        <begin position="124"/>
        <end position="191"/>
    </location>
</feature>
<dbReference type="PANTHER" id="PTHR34606:SF4">
    <property type="entry name" value="OUTER MEMBRANE LIPOPROTEIN DOLP"/>
    <property type="match status" value="1"/>
</dbReference>
<feature type="chain" id="PRO_5003778166" evidence="2">
    <location>
        <begin position="23"/>
        <end position="191"/>
    </location>
</feature>
<evidence type="ECO:0000313" key="4">
    <source>
        <dbReference type="EMBL" id="AFP84903.1"/>
    </source>
</evidence>
<dbReference type="HOGENOM" id="CLU_083606_3_0_6"/>
<reference evidence="4 5" key="1">
    <citation type="journal article" date="2012" name="Mol. Biol. Evol.">
        <title>Genome reduction and co-evolution between the primary and secondary bacterial symbionts of psyllids.</title>
        <authorList>
            <person name="Sloan D.B."/>
            <person name="Moran N.A."/>
        </authorList>
    </citation>
    <scope>NUCLEOTIDE SEQUENCE [LARGE SCALE GENOMIC DNA]</scope>
    <source>
        <strain evidence="4">Ceuc_S</strain>
    </source>
</reference>
<dbReference type="OrthoDB" id="9783990at2"/>
<dbReference type="AlphaFoldDB" id="J3YS13"/>
<gene>
    <name evidence="4" type="ORF">A359_05110</name>
</gene>
<feature type="signal peptide" evidence="2">
    <location>
        <begin position="1"/>
        <end position="22"/>
    </location>
</feature>
<dbReference type="PROSITE" id="PS50914">
    <property type="entry name" value="BON"/>
    <property type="match status" value="2"/>
</dbReference>
<accession>J3YS13</accession>
<protein>
    <submittedName>
        <fullName evidence="4">Putative periplasmic or secreted lipoprotein</fullName>
    </submittedName>
</protein>
<proteinExistence type="predicted"/>
<evidence type="ECO:0000256" key="2">
    <source>
        <dbReference type="SAM" id="SignalP"/>
    </source>
</evidence>
<dbReference type="PATRIC" id="fig|1199245.3.peg.625"/>
<sequence precursor="true">MKVHMLSILLCAVVSLQGCVSAVVIGTTVVATKTSVDRRTIGTQVDDSTLEARIANALAKDQFINKNNRVINTVYQGKVLLTGQAPTPVIAARARKIAIGVDGTNEVYNAIRRGKPVSLGRASLDAWITTKVFSKLLVSDAVKSCNVKVITENSEVFLLGLVTHAEGKTAANIASKVTGVKHVYTAFTYLK</sequence>
<keyword evidence="5" id="KW-1185">Reference proteome</keyword>